<keyword evidence="1" id="KW-1133">Transmembrane helix</keyword>
<proteinExistence type="predicted"/>
<feature type="transmembrane region" description="Helical" evidence="1">
    <location>
        <begin position="32"/>
        <end position="48"/>
    </location>
</feature>
<accession>A0A6C0DKC7</accession>
<feature type="transmembrane region" description="Helical" evidence="1">
    <location>
        <begin position="6"/>
        <end position="23"/>
    </location>
</feature>
<evidence type="ECO:0000313" key="2">
    <source>
        <dbReference type="EMBL" id="QHT16690.1"/>
    </source>
</evidence>
<keyword evidence="1" id="KW-0812">Transmembrane</keyword>
<protein>
    <submittedName>
        <fullName evidence="2">Uncharacterized protein</fullName>
    </submittedName>
</protein>
<sequence length="56" mass="6515">MDLHLIFYFIGIAIVFASHLMMLRGSDGMRNHAFLNLFAGACIAYYFMNKEKYISF</sequence>
<name>A0A6C0DKC7_9ZZZZ</name>
<reference evidence="2" key="1">
    <citation type="journal article" date="2020" name="Nature">
        <title>Giant virus diversity and host interactions through global metagenomics.</title>
        <authorList>
            <person name="Schulz F."/>
            <person name="Roux S."/>
            <person name="Paez-Espino D."/>
            <person name="Jungbluth S."/>
            <person name="Walsh D.A."/>
            <person name="Denef V.J."/>
            <person name="McMahon K.D."/>
            <person name="Konstantinidis K.T."/>
            <person name="Eloe-Fadrosh E.A."/>
            <person name="Kyrpides N.C."/>
            <person name="Woyke T."/>
        </authorList>
    </citation>
    <scope>NUCLEOTIDE SEQUENCE</scope>
    <source>
        <strain evidence="2">GVMAG-M-3300023174-189</strain>
    </source>
</reference>
<dbReference type="AlphaFoldDB" id="A0A6C0DKC7"/>
<dbReference type="EMBL" id="MN739626">
    <property type="protein sequence ID" value="QHT16690.1"/>
    <property type="molecule type" value="Genomic_DNA"/>
</dbReference>
<organism evidence="2">
    <name type="scientific">viral metagenome</name>
    <dbReference type="NCBI Taxonomy" id="1070528"/>
    <lineage>
        <taxon>unclassified sequences</taxon>
        <taxon>metagenomes</taxon>
        <taxon>organismal metagenomes</taxon>
    </lineage>
</organism>
<evidence type="ECO:0000256" key="1">
    <source>
        <dbReference type="SAM" id="Phobius"/>
    </source>
</evidence>
<keyword evidence="1" id="KW-0472">Membrane</keyword>